<evidence type="ECO:0000256" key="2">
    <source>
        <dbReference type="ARBA" id="ARBA00022692"/>
    </source>
</evidence>
<feature type="compositionally biased region" description="Basic and acidic residues" evidence="6">
    <location>
        <begin position="314"/>
        <end position="326"/>
    </location>
</feature>
<evidence type="ECO:0000313" key="9">
    <source>
        <dbReference type="Proteomes" id="UP000594262"/>
    </source>
</evidence>
<accession>A0A7M5UYI3</accession>
<sequence>MWLFKLLIPLLLAVHIEALAATGKPHVSCKRTYRKIGCFDQSTSPAQTYLINDRDPKSKYFQGYVISWEEFEQSTHSLACRCHEEAKRRGMKFFAIRFYGECVGGMDEAKLTQMLRSGEGKSNACNNIYHSRCEDHSGGKECVGQANADYLYRVVQNDENNVNGGYSEWSEFGGCSVTCGDGNMARERMCTNPEPKGEGLPCQGPSTETKACNLAPCPIDGGYTDWSPFEDCSKTCGIGMEKRTRFCSNPKPAHGGEDCSRGFEHVETKPCRKPACAVNGGWGSWSGPSKCSTTCEDGVITYTRKCDSPPPRNGGKECPGEDEKQQKCSNPGKLCPVDGKFSQWSIFTPCSETCGSGIKTRTRQCNNPAPKNGGQECNGPVIENLACKIKECPVDGKWSAWSAFSGCSETCGQGEKVRTRTCNNPKPAHGGENCIGEAKESQECNLKECPVNGGLSPWSIFSPCSVECGEGTKSRTRKCNNPEPSNGGKGCSGALKDTQKCVIVDCPVHGGWTEWTVFQPCSKTCGIGNTKRKRTCTNPAPKNNGKECEGSYLQEWQCKEKDCPVDGKWKAWGDYGVCSTTCGGGVQIKERSCEPPRFGGKDCVGESKMSRKCGEDPCPVDGNWGAFSPYGKCSKECGLGKQERSRKCDSPAPAHGGEKCIGEDSQTRECKVKECPIDGGFADWSAFSVCSKTCGDGTQSRNRKCNNPEPEHGGKPCLGKTEESRSCKLKECPVDGGYGTWSAYSRCSKTCGFGEQKRTRKCNSPAPAHDGDDCIGEDEQIRECKVKECPIDGGISQWSSYSECSKTCGEGEQERTRKCNSPAPRYGGKDCPESKSEKRKCKLRECPVDGNWGTWGVFFPCSILCGEGSKMRLRRCDSPSPAHGGDGCPGSPADFQKCKLKECPIDGEYTEWGAYGPCSKACGDGIQTRARNCTDPAPKHGGKDCQGPSTSQRECKIKECPIDGGLSQWTAYGKCSVGCGPGTQVRTRSCTNPKPQHGGEDCEGELSDSRDCQVKPCPVDGGFTDWSDFNACSVTCGTGKQERTRSCTNPEPKHGGEECNGPVLDERSCVMKPCPVNGGYTQWSSYGACSETCGAGIQQRTRSCTKPSPAHGGDDCTGADVEERDCKLRECPINGGYSEWSPFAPCSKTCGDGDQSRTRKCTNPKPQYGGKQCQGAAQETRDCKVRECPIDGGFGQWSSYGACSEPCGEGEQSRSRKCDSPAPQHGGDECMGAKDQSRKCKVKECPVDGGYSQWSPFSACSKTCGDGLKKRTRKCTNPSPAHGGKQCQGASEEEAECKVRECPVDGGFSEWSSYGVCSKSCGDGQQERTRSCTNPSPAHGGKECNGPVLNSRKCNLRPCPINGGFTQWSKFDECSELCGGGDQERTRSCTNPAPKFGGKDCVGPETQERACNTQKCKVDGGYGPWSKYGECSKTCGQGTHTRTRTCVETRRDCSGPAKQTKVCKVRECPVNGGLSSWSPFTACSKTCGDGTQSRTRACTNPPPAHGGKACSGNLKDSRKCKVKECPVNGGYSNWSAYGACSETCGTGFQQRTRSCTKPRPAHGGKKCQGKAIDQKSCKLRECPINGQWGAFGPYGECSRPCNGGIQERFRKCNNPAPQHGGKKCPGFAKGVQVCNLHRCPIDGNWGTWGAYGGCSNKCGGGVKERFRACDNPAPKHGGKDCRGFAKGVSVCNTQNCPIDGGLGKWTSFGDCTRTCGMGTRTRTRQCNNPVPKFGGANCKGALSFTVRCKLAECPVDGGLSSWSSYSTCSKACGDGTQSRTRSCTNPPPAHGGKACSGNLKDSRKCKVKECPVNGGFSSWSRYGACSRTCGLGTQSRTRSCTNPRPAHGGKGCSGSTKSSRKCRVRYCPVNGRWSSWGAYGGCSNKCGGGVQERFRSCTNPAPRHGGKKCSGFGKGVRVCNYQPCPVNGGLSSWSSYGACSKTCGMGEQSRTRTCTNPKPAHGGKDCEDELVESRKCKVRSCPVNGGFTQWSSFGACSKTCGDGTQERTRSCTNPSPAHGGKKCSGPVVNSRNCKVKECPVNGGLSEWSAYTACSKTCGQGTQSRKRACTNPTPAFGGNSCSGTLKESRKCQVKHCPINGNWGKWGAYGGCSTTCGGGVQERFRACNSPSPQFGGKKCSGFAKSVKVCNTNRCPIHGNWGPWQGYGACSKSCNGGIQHRIRECNNPAPKYGGRPCEGFNRYQRGCAYDRCPVHGAWSSWGMFTACSKTCGGGSKSRSRLCNSPSPSYGGSKCAGKANDVQKCNSQACAVDGNWGKWGSFGKCSKSCGGGVTIRKRACNSPVPFNGGAKCPGSSEDRQECNSGKCPVNGKWGAWSSYGSCSKTCGSGVKERTRQCNSPSPKHGGAACPGKNRELADCATWRCPISGGWAPWGSFGKCSVSCGGGHKERHRSCTAPAPRYGGQPCIGHPKHIVYCNYHPCKVDGQWGAWSSYGECSAYCDGGIKKRYRYCNSPAPAHGGRGCQGSDEQSTQCNSQRCPIHGQWGTWSRYGDCSKPCGGGFSEKKRACNSPAPQFGGRPCEGPASHKRRCNIQGCKVDGNWSAYTPYGKCSSSCGGGVQERFRYCNNPSPAFGGKACDGFAKTVRVCNIFVPCRGWSAWGRWGACTLPCNGGVRFRFRNCYTHPCPGSQSQVQACAMNRCKGK</sequence>
<dbReference type="InterPro" id="IPR052065">
    <property type="entry name" value="Compl_asym_regulator"/>
</dbReference>
<dbReference type="FunFam" id="2.20.100.10:FF:000002">
    <property type="entry name" value="Unc-5 netrin receptor C"/>
    <property type="match status" value="6"/>
</dbReference>
<feature type="compositionally biased region" description="Polar residues" evidence="6">
    <location>
        <begin position="1775"/>
        <end position="1784"/>
    </location>
</feature>
<dbReference type="Pfam" id="PF00090">
    <property type="entry name" value="TSP_1"/>
    <property type="match status" value="44"/>
</dbReference>
<evidence type="ECO:0000313" key="8">
    <source>
        <dbReference type="EnsemblMetazoa" id="CLYHEMP006277.1"/>
    </source>
</evidence>
<name>A0A7M5UYI3_9CNID</name>
<dbReference type="OrthoDB" id="446173at2759"/>
<evidence type="ECO:0000256" key="6">
    <source>
        <dbReference type="SAM" id="MobiDB-lite"/>
    </source>
</evidence>
<dbReference type="PROSITE" id="PS50092">
    <property type="entry name" value="TSP1"/>
    <property type="match status" value="44"/>
</dbReference>
<evidence type="ECO:0008006" key="10">
    <source>
        <dbReference type="Google" id="ProtNLM"/>
    </source>
</evidence>
<dbReference type="FunFam" id="2.20.100.10:FF:000007">
    <property type="entry name" value="Thrombospondin 1"/>
    <property type="match status" value="14"/>
</dbReference>
<reference evidence="8" key="1">
    <citation type="submission" date="2021-01" db="UniProtKB">
        <authorList>
            <consortium name="EnsemblMetazoa"/>
        </authorList>
    </citation>
    <scope>IDENTIFICATION</scope>
</reference>
<evidence type="ECO:0000256" key="1">
    <source>
        <dbReference type="ARBA" id="ARBA00004167"/>
    </source>
</evidence>
<feature type="compositionally biased region" description="Basic and acidic residues" evidence="6">
    <location>
        <begin position="709"/>
        <end position="721"/>
    </location>
</feature>
<keyword evidence="9" id="KW-1185">Reference proteome</keyword>
<evidence type="ECO:0000256" key="7">
    <source>
        <dbReference type="SAM" id="SignalP"/>
    </source>
</evidence>
<feature type="region of interest" description="Disordered" evidence="6">
    <location>
        <begin position="697"/>
        <end position="721"/>
    </location>
</feature>
<dbReference type="SUPFAM" id="SSF82895">
    <property type="entry name" value="TSP-1 type 1 repeat"/>
    <property type="match status" value="44"/>
</dbReference>
<dbReference type="PANTHER" id="PTHR22906">
    <property type="entry name" value="PROPERDIN"/>
    <property type="match status" value="1"/>
</dbReference>
<dbReference type="Gene3D" id="2.20.100.10">
    <property type="entry name" value="Thrombospondin type-1 (TSP1) repeat"/>
    <property type="match status" value="44"/>
</dbReference>
<feature type="signal peptide" evidence="7">
    <location>
        <begin position="1"/>
        <end position="18"/>
    </location>
</feature>
<evidence type="ECO:0000256" key="3">
    <source>
        <dbReference type="ARBA" id="ARBA00022737"/>
    </source>
</evidence>
<keyword evidence="5" id="KW-1015">Disulfide bond</keyword>
<dbReference type="GeneID" id="136808175"/>
<dbReference type="InterPro" id="IPR036383">
    <property type="entry name" value="TSP1_rpt_sf"/>
</dbReference>
<feature type="region of interest" description="Disordered" evidence="6">
    <location>
        <begin position="306"/>
        <end position="330"/>
    </location>
</feature>
<keyword evidence="7" id="KW-0732">Signal</keyword>
<dbReference type="PANTHER" id="PTHR22906:SF21">
    <property type="entry name" value="SEMA DOMAIN-CONTAINING PROTEIN"/>
    <property type="match status" value="1"/>
</dbReference>
<keyword evidence="2" id="KW-0812">Transmembrane</keyword>
<keyword evidence="4" id="KW-0472">Membrane</keyword>
<feature type="chain" id="PRO_5029802029" description="Hemicentin-1" evidence="7">
    <location>
        <begin position="19"/>
        <end position="2659"/>
    </location>
</feature>
<dbReference type="InterPro" id="IPR000884">
    <property type="entry name" value="TSP1_rpt"/>
</dbReference>
<keyword evidence="4" id="KW-1133">Transmembrane helix</keyword>
<protein>
    <recommendedName>
        <fullName evidence="10">Hemicentin-1</fullName>
    </recommendedName>
</protein>
<evidence type="ECO:0000256" key="5">
    <source>
        <dbReference type="ARBA" id="ARBA00023157"/>
    </source>
</evidence>
<feature type="region of interest" description="Disordered" evidence="6">
    <location>
        <begin position="1775"/>
        <end position="1797"/>
    </location>
</feature>
<comment type="subcellular location">
    <subcellularLocation>
        <location evidence="1">Membrane</location>
        <topology evidence="1">Single-pass membrane protein</topology>
    </subcellularLocation>
</comment>
<dbReference type="SMART" id="SM00209">
    <property type="entry name" value="TSP1"/>
    <property type="match status" value="44"/>
</dbReference>
<evidence type="ECO:0000256" key="4">
    <source>
        <dbReference type="ARBA" id="ARBA00022989"/>
    </source>
</evidence>
<keyword evidence="3" id="KW-0677">Repeat</keyword>
<proteinExistence type="predicted"/>
<dbReference type="FunFam" id="2.20.100.10:FF:000001">
    <property type="entry name" value="semaphorin-5A isoform X1"/>
    <property type="match status" value="22"/>
</dbReference>
<dbReference type="EnsemblMetazoa" id="CLYHEMT006277.1">
    <property type="protein sequence ID" value="CLYHEMP006277.1"/>
    <property type="gene ID" value="CLYHEMG006277"/>
</dbReference>
<dbReference type="GO" id="GO:0016020">
    <property type="term" value="C:membrane"/>
    <property type="evidence" value="ECO:0007669"/>
    <property type="project" value="UniProtKB-SubCell"/>
</dbReference>
<dbReference type="Proteomes" id="UP000594262">
    <property type="component" value="Unplaced"/>
</dbReference>
<organism evidence="8 9">
    <name type="scientific">Clytia hemisphaerica</name>
    <dbReference type="NCBI Taxonomy" id="252671"/>
    <lineage>
        <taxon>Eukaryota</taxon>
        <taxon>Metazoa</taxon>
        <taxon>Cnidaria</taxon>
        <taxon>Hydrozoa</taxon>
        <taxon>Hydroidolina</taxon>
        <taxon>Leptothecata</taxon>
        <taxon>Obeliida</taxon>
        <taxon>Clytiidae</taxon>
        <taxon>Clytia</taxon>
    </lineage>
</organism>
<dbReference type="RefSeq" id="XP_066920814.1">
    <property type="nucleotide sequence ID" value="XM_067064713.1"/>
</dbReference>